<dbReference type="EMBL" id="MU117968">
    <property type="protein sequence ID" value="KAF9652599.1"/>
    <property type="molecule type" value="Genomic_DNA"/>
</dbReference>
<evidence type="ECO:0000313" key="2">
    <source>
        <dbReference type="Proteomes" id="UP000886501"/>
    </source>
</evidence>
<comment type="caution">
    <text evidence="1">The sequence shown here is derived from an EMBL/GenBank/DDBJ whole genome shotgun (WGS) entry which is preliminary data.</text>
</comment>
<accession>A0ACB6ZT19</accession>
<reference evidence="1" key="2">
    <citation type="journal article" date="2020" name="Nat. Commun.">
        <title>Large-scale genome sequencing of mycorrhizal fungi provides insights into the early evolution of symbiotic traits.</title>
        <authorList>
            <person name="Miyauchi S."/>
            <person name="Kiss E."/>
            <person name="Kuo A."/>
            <person name="Drula E."/>
            <person name="Kohler A."/>
            <person name="Sanchez-Garcia M."/>
            <person name="Morin E."/>
            <person name="Andreopoulos B."/>
            <person name="Barry K.W."/>
            <person name="Bonito G."/>
            <person name="Buee M."/>
            <person name="Carver A."/>
            <person name="Chen C."/>
            <person name="Cichocki N."/>
            <person name="Clum A."/>
            <person name="Culley D."/>
            <person name="Crous P.W."/>
            <person name="Fauchery L."/>
            <person name="Girlanda M."/>
            <person name="Hayes R.D."/>
            <person name="Keri Z."/>
            <person name="LaButti K."/>
            <person name="Lipzen A."/>
            <person name="Lombard V."/>
            <person name="Magnuson J."/>
            <person name="Maillard F."/>
            <person name="Murat C."/>
            <person name="Nolan M."/>
            <person name="Ohm R.A."/>
            <person name="Pangilinan J."/>
            <person name="Pereira M.F."/>
            <person name="Perotto S."/>
            <person name="Peter M."/>
            <person name="Pfister S."/>
            <person name="Riley R."/>
            <person name="Sitrit Y."/>
            <person name="Stielow J.B."/>
            <person name="Szollosi G."/>
            <person name="Zifcakova L."/>
            <person name="Stursova M."/>
            <person name="Spatafora J.W."/>
            <person name="Tedersoo L."/>
            <person name="Vaario L.M."/>
            <person name="Yamada A."/>
            <person name="Yan M."/>
            <person name="Wang P."/>
            <person name="Xu J."/>
            <person name="Bruns T."/>
            <person name="Baldrian P."/>
            <person name="Vilgalys R."/>
            <person name="Dunand C."/>
            <person name="Henrissat B."/>
            <person name="Grigoriev I.V."/>
            <person name="Hibbett D."/>
            <person name="Nagy L.G."/>
            <person name="Martin F.M."/>
        </authorList>
    </citation>
    <scope>NUCLEOTIDE SEQUENCE</scope>
    <source>
        <strain evidence="1">P2</strain>
    </source>
</reference>
<keyword evidence="2" id="KW-1185">Reference proteome</keyword>
<dbReference type="Proteomes" id="UP000886501">
    <property type="component" value="Unassembled WGS sequence"/>
</dbReference>
<reference evidence="1" key="1">
    <citation type="submission" date="2019-10" db="EMBL/GenBank/DDBJ databases">
        <authorList>
            <consortium name="DOE Joint Genome Institute"/>
            <person name="Kuo A."/>
            <person name="Miyauchi S."/>
            <person name="Kiss E."/>
            <person name="Drula E."/>
            <person name="Kohler A."/>
            <person name="Sanchez-Garcia M."/>
            <person name="Andreopoulos B."/>
            <person name="Barry K.W."/>
            <person name="Bonito G."/>
            <person name="Buee M."/>
            <person name="Carver A."/>
            <person name="Chen C."/>
            <person name="Cichocki N."/>
            <person name="Clum A."/>
            <person name="Culley D."/>
            <person name="Crous P.W."/>
            <person name="Fauchery L."/>
            <person name="Girlanda M."/>
            <person name="Hayes R."/>
            <person name="Keri Z."/>
            <person name="Labutti K."/>
            <person name="Lipzen A."/>
            <person name="Lombard V."/>
            <person name="Magnuson J."/>
            <person name="Maillard F."/>
            <person name="Morin E."/>
            <person name="Murat C."/>
            <person name="Nolan M."/>
            <person name="Ohm R."/>
            <person name="Pangilinan J."/>
            <person name="Pereira M."/>
            <person name="Perotto S."/>
            <person name="Peter M."/>
            <person name="Riley R."/>
            <person name="Sitrit Y."/>
            <person name="Stielow B."/>
            <person name="Szollosi G."/>
            <person name="Zifcakova L."/>
            <person name="Stursova M."/>
            <person name="Spatafora J.W."/>
            <person name="Tedersoo L."/>
            <person name="Vaario L.-M."/>
            <person name="Yamada A."/>
            <person name="Yan M."/>
            <person name="Wang P."/>
            <person name="Xu J."/>
            <person name="Bruns T."/>
            <person name="Baldrian P."/>
            <person name="Vilgalys R."/>
            <person name="Henrissat B."/>
            <person name="Grigoriev I.V."/>
            <person name="Hibbett D."/>
            <person name="Nagy L.G."/>
            <person name="Martin F.M."/>
        </authorList>
    </citation>
    <scope>NUCLEOTIDE SEQUENCE</scope>
    <source>
        <strain evidence="1">P2</strain>
    </source>
</reference>
<proteinExistence type="predicted"/>
<evidence type="ECO:0000313" key="1">
    <source>
        <dbReference type="EMBL" id="KAF9652599.1"/>
    </source>
</evidence>
<protein>
    <submittedName>
        <fullName evidence="1">Uncharacterized protein</fullName>
    </submittedName>
</protein>
<gene>
    <name evidence="1" type="ORF">BDM02DRAFT_3109168</name>
</gene>
<organism evidence="1 2">
    <name type="scientific">Thelephora ganbajun</name>
    <name type="common">Ganba fungus</name>
    <dbReference type="NCBI Taxonomy" id="370292"/>
    <lineage>
        <taxon>Eukaryota</taxon>
        <taxon>Fungi</taxon>
        <taxon>Dikarya</taxon>
        <taxon>Basidiomycota</taxon>
        <taxon>Agaricomycotina</taxon>
        <taxon>Agaricomycetes</taxon>
        <taxon>Thelephorales</taxon>
        <taxon>Thelephoraceae</taxon>
        <taxon>Thelephora</taxon>
    </lineage>
</organism>
<name>A0ACB6ZT19_THEGA</name>
<sequence>MRFRKRTHSPASSISSAASSSSSSDDTVGQPPLTPCTSDDECIPASLSVTAPNSKRLSVLFVKPMPDLRPPSPKIATVEEISEDDGEEAEWLTHEMQDFVTFSPASGENLSSRPESFLPPLPTSNPFKDFSSPIVGPSAQLDPTFHFCQKKTRSFVIPSRPPPPPPIQICPASPLSNVFAISSPSLSTTTIPPTPISSRPPPRSSIPCDVDELMRMDMDDFDFLEDELAEARDSYPNSPFNSIFNAYQHSPSASIGFSVDDLPATPSTFAFSDYLHNYDLPQSPLRRSNSSISTSSSATRRLRSKWSTSTLGSVYNNQPQSSSWMSKFSFKKGSNKEKAVPSTPTLPSPPKSAKKEKRRKFTGADIIVRRSYESEVAQVGRRDSRGSRTSSESVESSPSPGLRRKPIPVEIFMKQ</sequence>